<dbReference type="EMBL" id="CAJNOC010005791">
    <property type="protein sequence ID" value="CAF1062124.1"/>
    <property type="molecule type" value="Genomic_DNA"/>
</dbReference>
<protein>
    <submittedName>
        <fullName evidence="1">Uncharacterized protein</fullName>
    </submittedName>
</protein>
<sequence length="272" mass="30862">MYFDESLNSSVESNDSDANGWLILENKKYSCNLIRLRQNELSVVGDDNGVVDKNVVVDDNVVGDDNGVVDKNVVVDDNVVVDSEGVIIQQLEINTRARSIRKLVNKNQDKAANNMEKKHNKKRNKKTHEFKIGDAVSVLGGTDLPRMPGQIKRKPGDYYEIVTQYGILNNCLLAGDLEVYSGVLNFDCNKITYKISIREAARNFGKREKDLKYIEVSCDCKGKCKDKRCKSVPNSMKCNSHCQQKMPVAVRIKKFNFFSNIFSRTFKNYLDL</sequence>
<evidence type="ECO:0000313" key="1">
    <source>
        <dbReference type="EMBL" id="CAF1062124.1"/>
    </source>
</evidence>
<organism evidence="1 2">
    <name type="scientific">Brachionus calyciflorus</name>
    <dbReference type="NCBI Taxonomy" id="104777"/>
    <lineage>
        <taxon>Eukaryota</taxon>
        <taxon>Metazoa</taxon>
        <taxon>Spiralia</taxon>
        <taxon>Gnathifera</taxon>
        <taxon>Rotifera</taxon>
        <taxon>Eurotatoria</taxon>
        <taxon>Monogononta</taxon>
        <taxon>Pseudotrocha</taxon>
        <taxon>Ploima</taxon>
        <taxon>Brachionidae</taxon>
        <taxon>Brachionus</taxon>
    </lineage>
</organism>
<accession>A0A814LE45</accession>
<proteinExistence type="predicted"/>
<dbReference type="Proteomes" id="UP000663879">
    <property type="component" value="Unassembled WGS sequence"/>
</dbReference>
<name>A0A814LE45_9BILA</name>
<gene>
    <name evidence="1" type="ORF">OXX778_LOCUS19333</name>
</gene>
<evidence type="ECO:0000313" key="2">
    <source>
        <dbReference type="Proteomes" id="UP000663879"/>
    </source>
</evidence>
<comment type="caution">
    <text evidence="1">The sequence shown here is derived from an EMBL/GenBank/DDBJ whole genome shotgun (WGS) entry which is preliminary data.</text>
</comment>
<reference evidence="1" key="1">
    <citation type="submission" date="2021-02" db="EMBL/GenBank/DDBJ databases">
        <authorList>
            <person name="Nowell W R."/>
        </authorList>
    </citation>
    <scope>NUCLEOTIDE SEQUENCE</scope>
    <source>
        <strain evidence="1">Ploen Becks lab</strain>
    </source>
</reference>
<keyword evidence="2" id="KW-1185">Reference proteome</keyword>
<dbReference type="AlphaFoldDB" id="A0A814LE45"/>